<name>A0A0C9W4N8_SPHS4</name>
<gene>
    <name evidence="1" type="ORF">M422DRAFT_29141</name>
</gene>
<proteinExistence type="predicted"/>
<keyword evidence="2" id="KW-1185">Reference proteome</keyword>
<organism evidence="1 2">
    <name type="scientific">Sphaerobolus stellatus (strain SS14)</name>
    <dbReference type="NCBI Taxonomy" id="990650"/>
    <lineage>
        <taxon>Eukaryota</taxon>
        <taxon>Fungi</taxon>
        <taxon>Dikarya</taxon>
        <taxon>Basidiomycota</taxon>
        <taxon>Agaricomycotina</taxon>
        <taxon>Agaricomycetes</taxon>
        <taxon>Phallomycetidae</taxon>
        <taxon>Geastrales</taxon>
        <taxon>Sphaerobolaceae</taxon>
        <taxon>Sphaerobolus</taxon>
    </lineage>
</organism>
<dbReference type="EMBL" id="KN837106">
    <property type="protein sequence ID" value="KIJ46578.1"/>
    <property type="molecule type" value="Genomic_DNA"/>
</dbReference>
<dbReference type="AlphaFoldDB" id="A0A0C9W4N8"/>
<evidence type="ECO:0000313" key="1">
    <source>
        <dbReference type="EMBL" id="KIJ46578.1"/>
    </source>
</evidence>
<sequence length="100" mass="11244">MSTSYQGLQHHLDCFTSWCARNFVTINATKSQCTIFGTLPSPLPLPTLARLRLPRPVTLSSTDLSPAYVCTVREALQLSMFDSLVGVETNRKLEFLRARR</sequence>
<evidence type="ECO:0008006" key="3">
    <source>
        <dbReference type="Google" id="ProtNLM"/>
    </source>
</evidence>
<feature type="non-terminal residue" evidence="1">
    <location>
        <position position="100"/>
    </location>
</feature>
<evidence type="ECO:0000313" key="2">
    <source>
        <dbReference type="Proteomes" id="UP000054279"/>
    </source>
</evidence>
<accession>A0A0C9W4N8</accession>
<protein>
    <recommendedName>
        <fullName evidence="3">Reverse transcriptase domain-containing protein</fullName>
    </recommendedName>
</protein>
<reference evidence="1 2" key="1">
    <citation type="submission" date="2014-06" db="EMBL/GenBank/DDBJ databases">
        <title>Evolutionary Origins and Diversification of the Mycorrhizal Mutualists.</title>
        <authorList>
            <consortium name="DOE Joint Genome Institute"/>
            <consortium name="Mycorrhizal Genomics Consortium"/>
            <person name="Kohler A."/>
            <person name="Kuo A."/>
            <person name="Nagy L.G."/>
            <person name="Floudas D."/>
            <person name="Copeland A."/>
            <person name="Barry K.W."/>
            <person name="Cichocki N."/>
            <person name="Veneault-Fourrey C."/>
            <person name="LaButti K."/>
            <person name="Lindquist E.A."/>
            <person name="Lipzen A."/>
            <person name="Lundell T."/>
            <person name="Morin E."/>
            <person name="Murat C."/>
            <person name="Riley R."/>
            <person name="Ohm R."/>
            <person name="Sun H."/>
            <person name="Tunlid A."/>
            <person name="Henrissat B."/>
            <person name="Grigoriev I.V."/>
            <person name="Hibbett D.S."/>
            <person name="Martin F."/>
        </authorList>
    </citation>
    <scope>NUCLEOTIDE SEQUENCE [LARGE SCALE GENOMIC DNA]</scope>
    <source>
        <strain evidence="1 2">SS14</strain>
    </source>
</reference>
<dbReference type="HOGENOM" id="CLU_2365418_0_0_1"/>
<dbReference type="Proteomes" id="UP000054279">
    <property type="component" value="Unassembled WGS sequence"/>
</dbReference>